<reference evidence="2 3" key="1">
    <citation type="submission" date="2020-10" db="EMBL/GenBank/DDBJ databases">
        <title>Sequencing the genomes of 1000 actinobacteria strains.</title>
        <authorList>
            <person name="Klenk H.-P."/>
        </authorList>
    </citation>
    <scope>NUCLEOTIDE SEQUENCE [LARGE SCALE GENOMIC DNA]</scope>
    <source>
        <strain evidence="2 3">DSM 7307</strain>
    </source>
</reference>
<feature type="transmembrane region" description="Helical" evidence="1">
    <location>
        <begin position="34"/>
        <end position="51"/>
    </location>
</feature>
<dbReference type="RefSeq" id="WP_192729198.1">
    <property type="nucleotide sequence ID" value="NZ_BAAAVL010000006.1"/>
</dbReference>
<protein>
    <submittedName>
        <fullName evidence="2">Uncharacterized protein</fullName>
    </submittedName>
</protein>
<sequence length="113" mass="12384">MIAIAPEARLRPAGSRPAALLIWTYFMTSGFRKLLVLACLVVIAVGGYLAWERYQRVYANAPPKGIVGQVACQLRLRDVKTSNLKPDDQPFLTKCLMGGYITKSDLDDAGLSP</sequence>
<comment type="caution">
    <text evidence="2">The sequence shown here is derived from an EMBL/GenBank/DDBJ whole genome shotgun (WGS) entry which is preliminary data.</text>
</comment>
<accession>A0ABR9IQ45</accession>
<keyword evidence="1" id="KW-1133">Transmembrane helix</keyword>
<keyword evidence="3" id="KW-1185">Reference proteome</keyword>
<gene>
    <name evidence="2" type="ORF">H4W29_002501</name>
</gene>
<proteinExistence type="predicted"/>
<evidence type="ECO:0000313" key="2">
    <source>
        <dbReference type="EMBL" id="MBE1505320.1"/>
    </source>
</evidence>
<organism evidence="2 3">
    <name type="scientific">Rhizobium viscosum</name>
    <name type="common">Arthrobacter viscosus</name>
    <dbReference type="NCBI Taxonomy" id="1673"/>
    <lineage>
        <taxon>Bacteria</taxon>
        <taxon>Pseudomonadati</taxon>
        <taxon>Pseudomonadota</taxon>
        <taxon>Alphaproteobacteria</taxon>
        <taxon>Hyphomicrobiales</taxon>
        <taxon>Rhizobiaceae</taxon>
        <taxon>Rhizobium/Agrobacterium group</taxon>
        <taxon>Rhizobium</taxon>
    </lineage>
</organism>
<evidence type="ECO:0000256" key="1">
    <source>
        <dbReference type="SAM" id="Phobius"/>
    </source>
</evidence>
<name>A0ABR9IQ45_RHIVS</name>
<evidence type="ECO:0000313" key="3">
    <source>
        <dbReference type="Proteomes" id="UP000620262"/>
    </source>
</evidence>
<dbReference type="Proteomes" id="UP000620262">
    <property type="component" value="Unassembled WGS sequence"/>
</dbReference>
<dbReference type="EMBL" id="JADBEC010000001">
    <property type="protein sequence ID" value="MBE1505320.1"/>
    <property type="molecule type" value="Genomic_DNA"/>
</dbReference>
<keyword evidence="1" id="KW-0812">Transmembrane</keyword>
<keyword evidence="1" id="KW-0472">Membrane</keyword>